<feature type="compositionally biased region" description="Polar residues" evidence="1">
    <location>
        <begin position="839"/>
        <end position="856"/>
    </location>
</feature>
<feature type="compositionally biased region" description="Basic and acidic residues" evidence="1">
    <location>
        <begin position="153"/>
        <end position="171"/>
    </location>
</feature>
<feature type="region of interest" description="Disordered" evidence="1">
    <location>
        <begin position="831"/>
        <end position="898"/>
    </location>
</feature>
<feature type="region of interest" description="Disordered" evidence="1">
    <location>
        <begin position="541"/>
        <end position="560"/>
    </location>
</feature>
<gene>
    <name evidence="2" type="ORF">ACJMK2_029410</name>
</gene>
<feature type="compositionally biased region" description="Basic and acidic residues" evidence="1">
    <location>
        <begin position="130"/>
        <end position="141"/>
    </location>
</feature>
<feature type="region of interest" description="Disordered" evidence="1">
    <location>
        <begin position="1"/>
        <end position="23"/>
    </location>
</feature>
<feature type="region of interest" description="Disordered" evidence="1">
    <location>
        <begin position="706"/>
        <end position="725"/>
    </location>
</feature>
<evidence type="ECO:0000313" key="3">
    <source>
        <dbReference type="Proteomes" id="UP001634394"/>
    </source>
</evidence>
<feature type="region of interest" description="Disordered" evidence="1">
    <location>
        <begin position="682"/>
        <end position="701"/>
    </location>
</feature>
<feature type="region of interest" description="Disordered" evidence="1">
    <location>
        <begin position="425"/>
        <end position="465"/>
    </location>
</feature>
<feature type="compositionally biased region" description="Basic and acidic residues" evidence="1">
    <location>
        <begin position="706"/>
        <end position="721"/>
    </location>
</feature>
<dbReference type="AlphaFoldDB" id="A0ABD3XDP7"/>
<feature type="region of interest" description="Disordered" evidence="1">
    <location>
        <begin position="212"/>
        <end position="232"/>
    </location>
</feature>
<reference evidence="2 3" key="1">
    <citation type="submission" date="2024-11" db="EMBL/GenBank/DDBJ databases">
        <title>Chromosome-level genome assembly of the freshwater bivalve Anodonta woodiana.</title>
        <authorList>
            <person name="Chen X."/>
        </authorList>
    </citation>
    <scope>NUCLEOTIDE SEQUENCE [LARGE SCALE GENOMIC DNA]</scope>
    <source>
        <strain evidence="2">MN2024</strain>
        <tissue evidence="2">Gills</tissue>
    </source>
</reference>
<feature type="region of interest" description="Disordered" evidence="1">
    <location>
        <begin position="279"/>
        <end position="298"/>
    </location>
</feature>
<evidence type="ECO:0000256" key="1">
    <source>
        <dbReference type="SAM" id="MobiDB-lite"/>
    </source>
</evidence>
<comment type="caution">
    <text evidence="2">The sequence shown here is derived from an EMBL/GenBank/DDBJ whole genome shotgun (WGS) entry which is preliminary data.</text>
</comment>
<proteinExistence type="predicted"/>
<feature type="compositionally biased region" description="Basic and acidic residues" evidence="1">
    <location>
        <begin position="451"/>
        <end position="465"/>
    </location>
</feature>
<evidence type="ECO:0000313" key="2">
    <source>
        <dbReference type="EMBL" id="KAL3883117.1"/>
    </source>
</evidence>
<dbReference type="Proteomes" id="UP001634394">
    <property type="component" value="Unassembled WGS sequence"/>
</dbReference>
<name>A0ABD3XDP7_SINWO</name>
<feature type="compositionally biased region" description="Basic and acidic residues" evidence="1">
    <location>
        <begin position="212"/>
        <end position="222"/>
    </location>
</feature>
<accession>A0ABD3XDP7</accession>
<feature type="compositionally biased region" description="Basic and acidic residues" evidence="1">
    <location>
        <begin position="182"/>
        <end position="199"/>
    </location>
</feature>
<feature type="compositionally biased region" description="Basic and acidic residues" evidence="1">
    <location>
        <begin position="9"/>
        <end position="22"/>
    </location>
</feature>
<feature type="region of interest" description="Disordered" evidence="1">
    <location>
        <begin position="130"/>
        <end position="199"/>
    </location>
</feature>
<organism evidence="2 3">
    <name type="scientific">Sinanodonta woodiana</name>
    <name type="common">Chinese pond mussel</name>
    <name type="synonym">Anodonta woodiana</name>
    <dbReference type="NCBI Taxonomy" id="1069815"/>
    <lineage>
        <taxon>Eukaryota</taxon>
        <taxon>Metazoa</taxon>
        <taxon>Spiralia</taxon>
        <taxon>Lophotrochozoa</taxon>
        <taxon>Mollusca</taxon>
        <taxon>Bivalvia</taxon>
        <taxon>Autobranchia</taxon>
        <taxon>Heteroconchia</taxon>
        <taxon>Palaeoheterodonta</taxon>
        <taxon>Unionida</taxon>
        <taxon>Unionoidea</taxon>
        <taxon>Unionidae</taxon>
        <taxon>Unioninae</taxon>
        <taxon>Sinanodonta</taxon>
    </lineage>
</organism>
<dbReference type="EMBL" id="JBJQND010000003">
    <property type="protein sequence ID" value="KAL3883117.1"/>
    <property type="molecule type" value="Genomic_DNA"/>
</dbReference>
<protein>
    <submittedName>
        <fullName evidence="2">Uncharacterized protein</fullName>
    </submittedName>
</protein>
<keyword evidence="3" id="KW-1185">Reference proteome</keyword>
<feature type="compositionally biased region" description="Basic and acidic residues" evidence="1">
    <location>
        <begin position="867"/>
        <end position="879"/>
    </location>
</feature>
<sequence length="898" mass="101927">MALHIASDAGKRDDVYHADRSSSGKRSRLPRVLLDFDLLVSNIERSIMSDQEKAPVQITPQDLLTKSNPGLYLQEKDLTNPRELYSFVSQKTKSTEDLRTAVKQELAGNMKNGGLLPHLSKAISMKDLRSGAKTDSMRKDGMPFVSMHQRNKNTKDLRNRKDGEEDKENLKNPHNFPQIKGYSDENKGDLARPPLHRDVSLPVLRKRHYVSRHEDLNERKTSELGGKINEPKAHESNGIVKRKLDKWFSEMPEEVFDKAQRALMEESIRDRLVLYQSKRQAKPDSLHPKPTGGSNARRVPNTYLQLSANLFENICQVENSDKLNKYKLKQKSLHNLKMHELDEAERSESRYIDKFDSNTRSMTVPVKFASGTPRLESRDRQQVFPVHVLSNGIVVCGDIQNEKSGLKTVSINDVALGAVRTPNEDSFHKGDNSETMYTNSIHHSKLPNKTSSEEDTRESKEHHSLERNMTRMNASTLNAHKDNSLKHTIQTVEMLRNARRERQNTVIIGSPIAEAHLNESSKWRQYGSSVENVHVLNDTNTKSFSVEKTENSNDDNMDKPMTLISTAGEIYMGDATSMSTTTRKHRQRSVLKKFNKLEVFSESQKNQMAISESYNSELKQFNENHQPASNTTQAFSGYKLDLKPYPQKSLLRYDSDIVKSEVRVQEVVFRFEPGEVIISKKPNAQNYEPKSSERARTIYGKSLVKEERKDVKDEGSRDNKSVKSHKTLYSTYHEPQRQENGKTEEKIRTERLLSPLSINTGKMNKINQQDTDRNHGMDGTAKHSDNKIEVNYPQNTNDSISTMTPDFQKRPETGELATKPDIIGPEVSAFTPPADDNDAQNGLAANSSSIETSASDIAQEEALTRNGLEEKEQLENKDSECDEIASHTDSMSIEIGFD</sequence>